<name>A7IUG2_PBCVM</name>
<sequence>MLYISSKGILVWNTFSIASITSVKVSRVDTSFDVFTRCISSAFMQYLVSVGAPLIILLITSSFTRPFEILASIENRSFGGPK</sequence>
<dbReference type="EMBL" id="DQ491001">
    <property type="protein sequence ID" value="ABT13986.1"/>
    <property type="molecule type" value="Genomic_DNA"/>
</dbReference>
<gene>
    <name evidence="2" type="primary">m432R</name>
    <name evidence="2" type="ORF">MT325_m432R</name>
</gene>
<keyword evidence="1" id="KW-0472">Membrane</keyword>
<evidence type="ECO:0000313" key="3">
    <source>
        <dbReference type="Proteomes" id="UP000246715"/>
    </source>
</evidence>
<protein>
    <submittedName>
        <fullName evidence="2">Uncharacterized protein m432R</fullName>
    </submittedName>
</protein>
<reference evidence="2 3" key="1">
    <citation type="journal article" date="2007" name="Virology">
        <title>Sequence and annotation of the 314-kb MT325 and the 321-kb FR483 viruses that infect Chlorella Pbi.</title>
        <authorList>
            <person name="Fitzgerald L.A."/>
            <person name="Graves M.V."/>
            <person name="Li X."/>
            <person name="Feldblyum T."/>
            <person name="Hartigan J."/>
            <person name="Van Etten J.L."/>
        </authorList>
    </citation>
    <scope>NUCLEOTIDE SEQUENCE [LARGE SCALE GENOMIC DNA]</scope>
    <source>
        <strain evidence="2 3">MT325</strain>
    </source>
</reference>
<keyword evidence="1" id="KW-0812">Transmembrane</keyword>
<keyword evidence="1" id="KW-1133">Transmembrane helix</keyword>
<evidence type="ECO:0000313" key="2">
    <source>
        <dbReference type="EMBL" id="ABT13986.1"/>
    </source>
</evidence>
<organismHost>
    <name type="scientific">Paramecium bursaria</name>
    <dbReference type="NCBI Taxonomy" id="74790"/>
</organismHost>
<proteinExistence type="predicted"/>
<feature type="transmembrane region" description="Helical" evidence="1">
    <location>
        <begin position="43"/>
        <end position="63"/>
    </location>
</feature>
<evidence type="ECO:0000256" key="1">
    <source>
        <dbReference type="SAM" id="Phobius"/>
    </source>
</evidence>
<organism evidence="2 3">
    <name type="scientific">Paramecium bursaria Chlorella virus MT325</name>
    <name type="common">PBCV-MT325</name>
    <dbReference type="NCBI Taxonomy" id="346932"/>
    <lineage>
        <taxon>Viruses</taxon>
        <taxon>Varidnaviria</taxon>
        <taxon>Bamfordvirae</taxon>
        <taxon>Nucleocytoviricota</taxon>
        <taxon>Megaviricetes</taxon>
        <taxon>Algavirales</taxon>
        <taxon>Phycodnaviridae</taxon>
        <taxon>Chlorovirus</taxon>
        <taxon>Chlorovirus conductrix</taxon>
        <taxon>Paramecium bursaria Chlorella virus A1</taxon>
    </lineage>
</organism>
<dbReference type="Proteomes" id="UP000246715">
    <property type="component" value="Segment"/>
</dbReference>
<accession>A7IUG2</accession>